<dbReference type="InterPro" id="IPR001227">
    <property type="entry name" value="Ac_transferase_dom_sf"/>
</dbReference>
<dbReference type="SMART" id="SM00823">
    <property type="entry name" value="PKS_PP"/>
    <property type="match status" value="2"/>
</dbReference>
<dbReference type="Gene3D" id="3.40.366.10">
    <property type="entry name" value="Malonyl-Coenzyme A Acyl Carrier Protein, domain 2"/>
    <property type="match status" value="1"/>
</dbReference>
<keyword evidence="4" id="KW-0808">Transferase</keyword>
<accession>A0A9W9PPI8</accession>
<dbReference type="GO" id="GO:0005886">
    <property type="term" value="C:plasma membrane"/>
    <property type="evidence" value="ECO:0007669"/>
    <property type="project" value="TreeGrafter"/>
</dbReference>
<dbReference type="InterPro" id="IPR049552">
    <property type="entry name" value="PKS_DH_N"/>
</dbReference>
<dbReference type="InterPro" id="IPR013968">
    <property type="entry name" value="PKS_KR"/>
</dbReference>
<dbReference type="SUPFAM" id="SSF47336">
    <property type="entry name" value="ACP-like"/>
    <property type="match status" value="2"/>
</dbReference>
<dbReference type="CDD" id="cd05195">
    <property type="entry name" value="enoyl_red"/>
    <property type="match status" value="1"/>
</dbReference>
<dbReference type="Gene3D" id="3.30.70.3290">
    <property type="match status" value="1"/>
</dbReference>
<dbReference type="SUPFAM" id="SSF55048">
    <property type="entry name" value="Probable ACP-binding domain of malonyl-CoA ACP transacylase"/>
    <property type="match status" value="1"/>
</dbReference>
<dbReference type="GO" id="GO:0016874">
    <property type="term" value="F:ligase activity"/>
    <property type="evidence" value="ECO:0007669"/>
    <property type="project" value="UniProtKB-KW"/>
</dbReference>
<proteinExistence type="inferred from homology"/>
<dbReference type="SMART" id="SM00822">
    <property type="entry name" value="PKS_KR"/>
    <property type="match status" value="1"/>
</dbReference>
<dbReference type="InterPro" id="IPR000873">
    <property type="entry name" value="AMP-dep_synth/lig_dom"/>
</dbReference>
<dbReference type="FunFam" id="3.40.47.10:FF:000019">
    <property type="entry name" value="Polyketide synthase type I"/>
    <property type="match status" value="1"/>
</dbReference>
<dbReference type="InterPro" id="IPR036736">
    <property type="entry name" value="ACP-like_sf"/>
</dbReference>
<dbReference type="InterPro" id="IPR013120">
    <property type="entry name" value="FAR_NAD-bd"/>
</dbReference>
<dbReference type="InterPro" id="IPR018201">
    <property type="entry name" value="Ketoacyl_synth_AS"/>
</dbReference>
<keyword evidence="2" id="KW-0597">Phosphoprotein</keyword>
<dbReference type="SUPFAM" id="SSF56801">
    <property type="entry name" value="Acetyl-CoA synthetase-like"/>
    <property type="match status" value="1"/>
</dbReference>
<dbReference type="NCBIfam" id="TIGR01733">
    <property type="entry name" value="AA-adenyl-dom"/>
    <property type="match status" value="1"/>
</dbReference>
<organism evidence="13 14">
    <name type="scientific">Penicillium atrosanguineum</name>
    <dbReference type="NCBI Taxonomy" id="1132637"/>
    <lineage>
        <taxon>Eukaryota</taxon>
        <taxon>Fungi</taxon>
        <taxon>Dikarya</taxon>
        <taxon>Ascomycota</taxon>
        <taxon>Pezizomycotina</taxon>
        <taxon>Eurotiomycetes</taxon>
        <taxon>Eurotiomycetidae</taxon>
        <taxon>Eurotiales</taxon>
        <taxon>Aspergillaceae</taxon>
        <taxon>Penicillium</taxon>
    </lineage>
</organism>
<dbReference type="Gene3D" id="1.10.1200.10">
    <property type="entry name" value="ACP-like"/>
    <property type="match status" value="2"/>
</dbReference>
<evidence type="ECO:0000259" key="11">
    <source>
        <dbReference type="PROSITE" id="PS52004"/>
    </source>
</evidence>
<dbReference type="Pfam" id="PF16197">
    <property type="entry name" value="KAsynt_C_assoc"/>
    <property type="match status" value="1"/>
</dbReference>
<evidence type="ECO:0000256" key="5">
    <source>
        <dbReference type="ARBA" id="ARBA00023002"/>
    </source>
</evidence>
<dbReference type="InterPro" id="IPR020807">
    <property type="entry name" value="PKS_DH"/>
</dbReference>
<feature type="domain" description="Ketosynthase family 3 (KS3)" evidence="11">
    <location>
        <begin position="32"/>
        <end position="455"/>
    </location>
</feature>
<name>A0A9W9PPI8_9EURO</name>
<dbReference type="InterPro" id="IPR020841">
    <property type="entry name" value="PKS_Beta-ketoAc_synthase_dom"/>
</dbReference>
<dbReference type="InterPro" id="IPR009081">
    <property type="entry name" value="PP-bd_ACP"/>
</dbReference>
<dbReference type="PROSITE" id="PS00606">
    <property type="entry name" value="KS3_1"/>
    <property type="match status" value="1"/>
</dbReference>
<dbReference type="InterPro" id="IPR020843">
    <property type="entry name" value="ER"/>
</dbReference>
<dbReference type="Pfam" id="PF14765">
    <property type="entry name" value="PS-DH"/>
    <property type="match status" value="1"/>
</dbReference>
<evidence type="ECO:0000256" key="8">
    <source>
        <dbReference type="PROSITE-ProRule" id="PRU01363"/>
    </source>
</evidence>
<dbReference type="InterPro" id="IPR001242">
    <property type="entry name" value="Condensation_dom"/>
</dbReference>
<dbReference type="Pfam" id="PF00501">
    <property type="entry name" value="AMP-binding"/>
    <property type="match status" value="1"/>
</dbReference>
<dbReference type="PANTHER" id="PTHR43775">
    <property type="entry name" value="FATTY ACID SYNTHASE"/>
    <property type="match status" value="1"/>
</dbReference>
<keyword evidence="1" id="KW-0596">Phosphopantetheine</keyword>
<dbReference type="InterPro" id="IPR036291">
    <property type="entry name" value="NAD(P)-bd_dom_sf"/>
</dbReference>
<dbReference type="InterPro" id="IPR049900">
    <property type="entry name" value="PKS_mFAS_DH"/>
</dbReference>
<dbReference type="Pfam" id="PF02801">
    <property type="entry name" value="Ketoacyl-synt_C"/>
    <property type="match status" value="1"/>
</dbReference>
<dbReference type="PROSITE" id="PS52004">
    <property type="entry name" value="KS3_2"/>
    <property type="match status" value="1"/>
</dbReference>
<dbReference type="SUPFAM" id="SSF52777">
    <property type="entry name" value="CoA-dependent acyltransferases"/>
    <property type="match status" value="2"/>
</dbReference>
<dbReference type="InterPro" id="IPR049551">
    <property type="entry name" value="PKS_DH_C"/>
</dbReference>
<feature type="domain" description="Carrier" evidence="10">
    <location>
        <begin position="3332"/>
        <end position="3407"/>
    </location>
</feature>
<dbReference type="InterPro" id="IPR042099">
    <property type="entry name" value="ANL_N_sf"/>
</dbReference>
<feature type="region of interest" description="C-terminal hotdog fold" evidence="8">
    <location>
        <begin position="1083"/>
        <end position="1241"/>
    </location>
</feature>
<dbReference type="SUPFAM" id="SSF51735">
    <property type="entry name" value="NAD(P)-binding Rossmann-fold domains"/>
    <property type="match status" value="4"/>
</dbReference>
<dbReference type="InterPro" id="IPR016039">
    <property type="entry name" value="Thiolase-like"/>
</dbReference>
<dbReference type="Gene3D" id="3.90.180.10">
    <property type="entry name" value="Medium-chain alcohol dehydrogenases, catalytic domain"/>
    <property type="match status" value="1"/>
</dbReference>
<evidence type="ECO:0000256" key="9">
    <source>
        <dbReference type="SAM" id="MobiDB-lite"/>
    </source>
</evidence>
<keyword evidence="6" id="KW-0511">Multifunctional enzyme</keyword>
<keyword evidence="5" id="KW-0560">Oxidoreductase</keyword>
<evidence type="ECO:0000259" key="10">
    <source>
        <dbReference type="PROSITE" id="PS50075"/>
    </source>
</evidence>
<dbReference type="PANTHER" id="PTHR43775:SF29">
    <property type="entry name" value="ASPERFURANONE POLYKETIDE SYNTHASE AFOG-RELATED"/>
    <property type="match status" value="1"/>
</dbReference>
<evidence type="ECO:0000313" key="14">
    <source>
        <dbReference type="Proteomes" id="UP001147746"/>
    </source>
</evidence>
<comment type="similarity">
    <text evidence="7">In the C-terminal section; belongs to the NRP synthetase family.</text>
</comment>
<evidence type="ECO:0000256" key="4">
    <source>
        <dbReference type="ARBA" id="ARBA00022679"/>
    </source>
</evidence>
<dbReference type="Pfam" id="PF08659">
    <property type="entry name" value="KR"/>
    <property type="match status" value="1"/>
</dbReference>
<dbReference type="EMBL" id="JAPZBO010000009">
    <property type="protein sequence ID" value="KAJ5302558.1"/>
    <property type="molecule type" value="Genomic_DNA"/>
</dbReference>
<feature type="region of interest" description="N-terminal hotdog fold" evidence="8">
    <location>
        <begin position="924"/>
        <end position="1058"/>
    </location>
</feature>
<dbReference type="PROSITE" id="PS00455">
    <property type="entry name" value="AMP_BINDING"/>
    <property type="match status" value="1"/>
</dbReference>
<sequence>MTESDAPESVSSDSSTVISTPSVDEFRLETRANHSAVTGMACRVAGAANPKELWDVLEKRKDLQRKMPEDRYNVDAFFHPQGANKGTTNARYGYFLDQGLDKFDAQFFNISGKEAQAMDPQQRLLLEVVYEATEDAGITLDELSGSRTGVFVGSFTNDYSVQAQRNLEHYPKYSITGLTNSILANRISFFFNLHGPSYQLDTACSSSLTCLHLANQSLQNGESDIAIVCGSAIHFDPYMYITMTDFGMLSTDGRCRAFDVDGSGYVRGEGICVVVLKRVRDAETGGDSIKAIIRGSGINHDGHKEGLTMPNPKSQAALIRETYKAAGLSTADTQYFEAHGTGTAAGDPRESNAIGSVFGPDRIMPLYIGSLKTNLGHLEGASGIASIIKTTLMLEKGKIAPNLLFKNPNPQIDFERGKLKVATEMIDWPATEGPRRASINSFGFGGSNAHIILDAYTPLREPGAVSTVSDDLKNRPFLLPLTSHSENAGRRYVINLVNHLAKRPDTAVADLAYSHSVRRTLHTYRSFAIGQNLPVLVADLASPSQWHLGPTKLPLLHVLASCSPAKERNGTRWVANSSTNVLYSAKHWRTEESRVMQSQFSQPLCTALQLALVDLLRCWGIKPTAVVGHSSGEIGAAYAAGILSFQNAITCAFYRGLYMSKGVGSASGAMMAVGMRESEAATALEPYKGRIALAAINSSSSLTLSGDESAILELKDTLDEQKIFARRLQVEQAFHSHHMFPLASGFRQALSKTSSFQPRASKIPMFSSVTGRPSSARAMDAEYWAANMTGVVQFSDALVGILVGNDEEPALDVLVEIGPHPALKGPSKQVMKGLGIDLPYIGSLDRKVDAYESLLSTAGQLFAFGYGVDLAAVNAGHALDHFGKPQQHQVGRALDDLPSYAWDHQSYWSETRVAHEYRQRTTRHGVLGALVPGSPATHRRWQRYLRPVELPWLKEHAIDGKIIFPGAGYLSMALEAITSDLAPEAVNEIIIRDVTIKAALSISDSDSGTETMLDLAMLNGEQQTQSTLPWSRFTIYSFEDGKTTEHCTGLISATIRDTARSTPDKSEGWESPDSFADLQALTTRSQAPSKFYDRLYNVGLQYGDNFRLMSGPIESGPGFAIAPMVYRPRNVTTAPGDECILHPSFFDCTLHTLFAALETNLQTPLDDSYIPTSIHTVRVSGSLVRRKHAMEDQKFWVKADNERLSPRVSRSDIFIHDQESNTELVTLKGLEVTGLGLGDKSREEDRNLFFRVKWQEAFSLQGIIGNVSPFSDLADLLCLYAHQFPATKLLHVTPGLLQTQNLLTHLVTPTNRQVQSISVLAPDETQPALDEQLDALFPGLRQQVDLSGGQYDMVVLEERTDADVLSLVKDLGFLVTLTAPEEHTGLQKRFSAGKWTVWQRGGVEESKHTVDENLHLLLSSKVSNETLAIVSAIRSRNSSVQTTTLEAVPKEATNIISLVSLDEDVLYDASSEFPTQFDAVRTLFTAQALKVVWLLRGATQEPVRPAQALFTGLARAARSENDGLHLVTLDVTDLSDAEAIGDLATHVLNPSVGEDELRVSDSKVFIPRVIADDQLNRKLPNGPSRQPVQQTFTQDKVLTLEVHRNPGQADSILYADGHGLINDALDDQEIELRISASAIGHRDAAIVAGTLHDSHLGETSVGTVTRIGARVDGSLVRVGDRVFAYSPQGGAHRSLLRLPAELTFAIPDHIGDTDAAALGHNLLIAYYSLLDVAHLRADEQCLVLGGSSGVAQVAVQLAQAVGARVLTADPTSKERKADVILRTDASTHFTNEHWDLLANGGRIVDLAATSAPWNSGVLLPGVHYTAVDLPAASRQNDRLGPQLVQNVSQLLQQEKFSVPTPVNVFGYGEVIQAFRHSRTAAVDGQLVLFERPGEQVAVAPSTYSSSRDLFHSDKAYLIVGGLGGIGRALSQWMFRRGARQFAFLSRSGARKVEAQETVNWLEHRKATVSVYSGDVTSERDVRACIQAIGNSLRGVIQAAMVLESRPLSEMTAAQWAAVIRPKVYGAENLHHATKELPLDFFICFSSISAIIGFMAEANYSASNAYLDAFVRWRHAQGLPGFAMNVGVVADAGAIAEDAHLRAIIDRIGMDVLTEEELFYQIEEAIDGQFEFSHSRLDGSAGDRHQLLSGINTRRTDLFWSKKPLFRNLYAGRSQKVTGSGDSEEQDLSELLRQAENAEEMHPVLLNAFSDRIASSLAVPRSIVQAGEPLSAYGMDSLVAVEFRKWFSKELGVNLALFDILGSKSTGDLVAKVCGQLVASDFLKGSTDTKAASMEMPSTVISTRTSDSITVVNPRPTQIAMSTFQRRLWFMHNLVADRASLNVSVSLIINGTPQLSVLQQVWQELARRNESLRTSFFEGDDFAEQEIIEDGLMPIEQADVSNTPAPEDSLRSFAAALRKIPLDIEIGQVIRSALVKYEEARYAWVLSIHHMAIDGGSKVSLMEQISSLYNAIASGASPNTVNRPKLSYVDFTLWHEAKLQLPQIQEDLKWWRETLAGSPAVSKLLPFAQNDRPASTSREREIVRDEVSKQLFKRMKRICSRLEVTPFHFMMAAFRAFLHRYTDEDDLTILVVSGERPHTELDQVLGFFVNMVPLRSQISGDETFDELVTQIKMQAVDALARSQAPFDAIVGAMDIGWSPSQFPLSQIAVNYQMYAKTPTYSTLDFEIPEVQVEDMPTAFEMQLEIVEDEKAGLKLRLEFDSFLYGKPDMERLIQNFTTFIASVVQDYRQPIEEVEMVGNMELVQLRSQFWAEETSAGLDEGQSLWETFAVSARSYPESTAITTSGGDSITYKGLIARAEQLAATLHSTSITAGDRVGILACASVDAIAAMLAVSRLNGTYVSLDPDFAEARLVHMIQDSSSVVVLFDGPYESLVANIQEKTTARFVSLQSSDSRTEWLPPVEQQPDDYATYVTYTSGSTGAPKGVVVTHENTRAMLDSHTRAHCLAHQDIVLSATSICFDISVPQIWGPLTTGATLALALRPTRKDPSQLAQFMRTAGVTLASYTPTQFALLIEHGLSYLQQCTELRAILLLGESLPARLIQAIYGLGLSATVYNEYGPSEATSQVTSYAVPQSLSADSSVSIGRALPNSTLYVVDSRLRPVPVGVRGELCIGGGQVSPGYLGHPKRTQQAFLKNPFAQGLFRVRGWTRLYRTGDKARQLGNGTIDFLGRISGDKQVKLRGYRIDLTEIENELDKHFSGENATFHARAVVLARGDQSPDSLTDDRQLVAFLIPRVPGQGQKHYQDAINAVHESIAQLLNSYMLPSSYQLLDVLPTLVSGKIDRAALGRITLEPVFPGTTTTTADITPANTPSSETLDTVLSAFRSVLKLGQDREIKITDTFFELGGQSVLALRLQGILKRKLKREITLLQLFENPSPAKLSALLDSRASPAGGSVAKSSGDLDSIDWDREISLPDDHQHRPPIRTIPKNDQRTTGILLLGGDSFIGVFLLKALLTTYPGATIYVLGTERPLDSHGLLQLFQENQLLDASVTPEWLLNRARPVAGSMVQSDFGLKQDEFRALGGKVQEVFHTGGHVSLLQTYSGLRQCNVKSVSSMIRLAALGAGPGVTALHYVSTWSAVHMQSWTTSNLKTGVVTNREDSLGSFVPANSNTSGYFKTRWVGEQLLETASRRGFPTKIYRCSGHTAPLTSSVSTPRENFTLNLFLGMIRAGVVPDIAPASIGLGATVNLMPIDYVMDTIAQLATHSTASEEIQRFHINNPVPLLWTQLPTVIGQVRDDGQPGTLVDVDTWTRCMLEHAVTEQERLEWSTFKEYLSLGHVMFALDETNTRAALAGHGRNRVDCPPVDAKYLQHLKLKQAQSS</sequence>
<feature type="region of interest" description="Disordered" evidence="9">
    <location>
        <begin position="1"/>
        <end position="22"/>
    </location>
</feature>
<dbReference type="Gene3D" id="3.40.50.720">
    <property type="entry name" value="NAD(P)-binding Rossmann-like Domain"/>
    <property type="match status" value="3"/>
</dbReference>
<dbReference type="SMART" id="SM00829">
    <property type="entry name" value="PKS_ER"/>
    <property type="match status" value="1"/>
</dbReference>
<dbReference type="InterPro" id="IPR020806">
    <property type="entry name" value="PKS_PP-bd"/>
</dbReference>
<dbReference type="Pfam" id="PF21089">
    <property type="entry name" value="PKS_DH_N"/>
    <property type="match status" value="1"/>
</dbReference>
<dbReference type="InterPro" id="IPR014031">
    <property type="entry name" value="Ketoacyl_synth_C"/>
</dbReference>
<dbReference type="Pfam" id="PF00550">
    <property type="entry name" value="PP-binding"/>
    <property type="match status" value="2"/>
</dbReference>
<feature type="domain" description="Carrier" evidence="10">
    <location>
        <begin position="2195"/>
        <end position="2276"/>
    </location>
</feature>
<dbReference type="InterPro" id="IPR014030">
    <property type="entry name" value="Ketoacyl_synth_N"/>
</dbReference>
<dbReference type="Gene3D" id="3.40.50.12780">
    <property type="entry name" value="N-terminal domain of ligase-like"/>
    <property type="match status" value="1"/>
</dbReference>
<dbReference type="Gene3D" id="3.30.300.30">
    <property type="match status" value="1"/>
</dbReference>
<dbReference type="InterPro" id="IPR023213">
    <property type="entry name" value="CAT-like_dom_sf"/>
</dbReference>
<dbReference type="InterPro" id="IPR014043">
    <property type="entry name" value="Acyl_transferase_dom"/>
</dbReference>
<dbReference type="PROSITE" id="PS52019">
    <property type="entry name" value="PKS_MFAS_DH"/>
    <property type="match status" value="1"/>
</dbReference>
<gene>
    <name evidence="13" type="ORF">N7476_009357</name>
</gene>
<dbReference type="SMART" id="SM00827">
    <property type="entry name" value="PKS_AT"/>
    <property type="match status" value="1"/>
</dbReference>
<comment type="caution">
    <text evidence="13">The sequence shown here is derived from an EMBL/GenBank/DDBJ whole genome shotgun (WGS) entry which is preliminary data.</text>
</comment>
<dbReference type="Gene3D" id="3.40.47.10">
    <property type="match status" value="1"/>
</dbReference>
<dbReference type="Gene3D" id="3.30.559.10">
    <property type="entry name" value="Chloramphenicol acetyltransferase-like domain"/>
    <property type="match status" value="1"/>
</dbReference>
<evidence type="ECO:0000256" key="1">
    <source>
        <dbReference type="ARBA" id="ARBA00022450"/>
    </source>
</evidence>
<dbReference type="GO" id="GO:0004312">
    <property type="term" value="F:fatty acid synthase activity"/>
    <property type="evidence" value="ECO:0007669"/>
    <property type="project" value="TreeGrafter"/>
</dbReference>
<dbReference type="Pfam" id="PF00668">
    <property type="entry name" value="Condensation"/>
    <property type="match status" value="1"/>
</dbReference>
<dbReference type="InterPro" id="IPR010071">
    <property type="entry name" value="AA_adenyl_dom"/>
</dbReference>
<evidence type="ECO:0000256" key="6">
    <source>
        <dbReference type="ARBA" id="ARBA00023268"/>
    </source>
</evidence>
<dbReference type="InterPro" id="IPR016036">
    <property type="entry name" value="Malonyl_transacylase_ACP-bd"/>
</dbReference>
<dbReference type="GO" id="GO:0006633">
    <property type="term" value="P:fatty acid biosynthetic process"/>
    <property type="evidence" value="ECO:0007669"/>
    <property type="project" value="InterPro"/>
</dbReference>
<evidence type="ECO:0000256" key="3">
    <source>
        <dbReference type="ARBA" id="ARBA00022598"/>
    </source>
</evidence>
<evidence type="ECO:0000313" key="13">
    <source>
        <dbReference type="EMBL" id="KAJ5302558.1"/>
    </source>
</evidence>
<dbReference type="Gene3D" id="3.30.559.30">
    <property type="entry name" value="Nonribosomal peptide synthetase, condensation domain"/>
    <property type="match status" value="1"/>
</dbReference>
<dbReference type="InterPro" id="IPR016035">
    <property type="entry name" value="Acyl_Trfase/lysoPLipase"/>
</dbReference>
<dbReference type="GO" id="GO:0030639">
    <property type="term" value="P:polyketide biosynthetic process"/>
    <property type="evidence" value="ECO:0007669"/>
    <property type="project" value="UniProtKB-ARBA"/>
</dbReference>
<dbReference type="InterPro" id="IPR057326">
    <property type="entry name" value="KR_dom"/>
</dbReference>
<dbReference type="SUPFAM" id="SSF52151">
    <property type="entry name" value="FabD/lysophospholipase-like"/>
    <property type="match status" value="1"/>
</dbReference>
<dbReference type="InterPro" id="IPR045851">
    <property type="entry name" value="AMP-bd_C_sf"/>
</dbReference>
<dbReference type="SMART" id="SM00825">
    <property type="entry name" value="PKS_KS"/>
    <property type="match status" value="1"/>
</dbReference>
<reference evidence="13" key="2">
    <citation type="journal article" date="2023" name="IMA Fungus">
        <title>Comparative genomic study of the Penicillium genus elucidates a diverse pangenome and 15 lateral gene transfer events.</title>
        <authorList>
            <person name="Petersen C."/>
            <person name="Sorensen T."/>
            <person name="Nielsen M.R."/>
            <person name="Sondergaard T.E."/>
            <person name="Sorensen J.L."/>
            <person name="Fitzpatrick D.A."/>
            <person name="Frisvad J.C."/>
            <person name="Nielsen K.L."/>
        </authorList>
    </citation>
    <scope>NUCLEOTIDE SEQUENCE</scope>
    <source>
        <strain evidence="13">IBT 21472</strain>
    </source>
</reference>
<dbReference type="InterPro" id="IPR032821">
    <property type="entry name" value="PKS_assoc"/>
</dbReference>
<dbReference type="PROSITE" id="PS50075">
    <property type="entry name" value="CARRIER"/>
    <property type="match status" value="2"/>
</dbReference>
<dbReference type="GO" id="GO:1901336">
    <property type="term" value="P:lactone biosynthetic process"/>
    <property type="evidence" value="ECO:0007669"/>
    <property type="project" value="UniProtKB-ARBA"/>
</dbReference>
<dbReference type="Pfam" id="PF00109">
    <property type="entry name" value="ketoacyl-synt"/>
    <property type="match status" value="1"/>
</dbReference>
<dbReference type="InterPro" id="IPR042104">
    <property type="entry name" value="PKS_dehydratase_sf"/>
</dbReference>
<dbReference type="Pfam" id="PF00698">
    <property type="entry name" value="Acyl_transf_1"/>
    <property type="match status" value="1"/>
</dbReference>
<dbReference type="GO" id="GO:0005737">
    <property type="term" value="C:cytoplasm"/>
    <property type="evidence" value="ECO:0007669"/>
    <property type="project" value="TreeGrafter"/>
</dbReference>
<keyword evidence="3" id="KW-0436">Ligase</keyword>
<protein>
    <submittedName>
        <fullName evidence="13">Uncharacterized protein</fullName>
    </submittedName>
</protein>
<dbReference type="CDD" id="cd00833">
    <property type="entry name" value="PKS"/>
    <property type="match status" value="1"/>
</dbReference>
<dbReference type="GO" id="GO:0031177">
    <property type="term" value="F:phosphopantetheine binding"/>
    <property type="evidence" value="ECO:0007669"/>
    <property type="project" value="InterPro"/>
</dbReference>
<dbReference type="CDD" id="cd05930">
    <property type="entry name" value="A_NRPS"/>
    <property type="match status" value="1"/>
</dbReference>
<feature type="active site" description="Proton donor; for dehydratase activity" evidence="8">
    <location>
        <position position="1147"/>
    </location>
</feature>
<dbReference type="GO" id="GO:0004315">
    <property type="term" value="F:3-oxoacyl-[acyl-carrier-protein] synthase activity"/>
    <property type="evidence" value="ECO:0007669"/>
    <property type="project" value="InterPro"/>
</dbReference>
<keyword evidence="14" id="KW-1185">Reference proteome</keyword>
<dbReference type="InterPro" id="IPR011032">
    <property type="entry name" value="GroES-like_sf"/>
</dbReference>
<dbReference type="Pfam" id="PF07993">
    <property type="entry name" value="NAD_binding_4"/>
    <property type="match status" value="1"/>
</dbReference>
<dbReference type="SMART" id="SM00826">
    <property type="entry name" value="PKS_DH"/>
    <property type="match status" value="1"/>
</dbReference>
<dbReference type="Gene3D" id="3.10.129.110">
    <property type="entry name" value="Polyketide synthase dehydratase"/>
    <property type="match status" value="1"/>
</dbReference>
<evidence type="ECO:0000259" key="12">
    <source>
        <dbReference type="PROSITE" id="PS52019"/>
    </source>
</evidence>
<dbReference type="GO" id="GO:0016491">
    <property type="term" value="F:oxidoreductase activity"/>
    <property type="evidence" value="ECO:0007669"/>
    <property type="project" value="InterPro"/>
</dbReference>
<dbReference type="InterPro" id="IPR020845">
    <property type="entry name" value="AMP-binding_CS"/>
</dbReference>
<evidence type="ECO:0000256" key="2">
    <source>
        <dbReference type="ARBA" id="ARBA00022553"/>
    </source>
</evidence>
<evidence type="ECO:0000256" key="7">
    <source>
        <dbReference type="ARBA" id="ARBA00029443"/>
    </source>
</evidence>
<reference evidence="13" key="1">
    <citation type="submission" date="2022-12" db="EMBL/GenBank/DDBJ databases">
        <authorList>
            <person name="Petersen C."/>
        </authorList>
    </citation>
    <scope>NUCLEOTIDE SEQUENCE</scope>
    <source>
        <strain evidence="13">IBT 21472</strain>
    </source>
</reference>
<dbReference type="SUPFAM" id="SSF53901">
    <property type="entry name" value="Thiolase-like"/>
    <property type="match status" value="1"/>
</dbReference>
<dbReference type="SUPFAM" id="SSF50129">
    <property type="entry name" value="GroES-like"/>
    <property type="match status" value="1"/>
</dbReference>
<dbReference type="InterPro" id="IPR050091">
    <property type="entry name" value="PKS_NRPS_Biosynth_Enz"/>
</dbReference>
<dbReference type="Proteomes" id="UP001147746">
    <property type="component" value="Unassembled WGS sequence"/>
</dbReference>
<feature type="domain" description="PKS/mFAS DH" evidence="12">
    <location>
        <begin position="924"/>
        <end position="1241"/>
    </location>
</feature>
<feature type="active site" description="Proton acceptor; for dehydratase activity" evidence="8">
    <location>
        <position position="956"/>
    </location>
</feature>